<protein>
    <recommendedName>
        <fullName evidence="6">3-ketoacyl-CoA synthase</fullName>
        <ecNumber evidence="6">2.3.1.-</ecNumber>
    </recommendedName>
</protein>
<reference evidence="10" key="2">
    <citation type="journal article" date="2024" name="Plant">
        <title>Genomic evolution and insights into agronomic trait innovations of Sesamum species.</title>
        <authorList>
            <person name="Miao H."/>
            <person name="Wang L."/>
            <person name="Qu L."/>
            <person name="Liu H."/>
            <person name="Sun Y."/>
            <person name="Le M."/>
            <person name="Wang Q."/>
            <person name="Wei S."/>
            <person name="Zheng Y."/>
            <person name="Lin W."/>
            <person name="Duan Y."/>
            <person name="Cao H."/>
            <person name="Xiong S."/>
            <person name="Wang X."/>
            <person name="Wei L."/>
            <person name="Li C."/>
            <person name="Ma Q."/>
            <person name="Ju M."/>
            <person name="Zhao R."/>
            <person name="Li G."/>
            <person name="Mu C."/>
            <person name="Tian Q."/>
            <person name="Mei H."/>
            <person name="Zhang T."/>
            <person name="Gao T."/>
            <person name="Zhang H."/>
        </authorList>
    </citation>
    <scope>NUCLEOTIDE SEQUENCE</scope>
    <source>
        <strain evidence="10">KEN8</strain>
    </source>
</reference>
<dbReference type="AlphaFoldDB" id="A0AAW2NT47"/>
<feature type="transmembrane region" description="Helical" evidence="7">
    <location>
        <begin position="80"/>
        <end position="99"/>
    </location>
</feature>
<dbReference type="InterPro" id="IPR016039">
    <property type="entry name" value="Thiolase-like"/>
</dbReference>
<keyword evidence="7" id="KW-0472">Membrane</keyword>
<dbReference type="InterPro" id="IPR012392">
    <property type="entry name" value="3-ktacl-CoA_syn"/>
</dbReference>
<dbReference type="CDD" id="cd00831">
    <property type="entry name" value="CHS_like"/>
    <property type="match status" value="1"/>
</dbReference>
<gene>
    <name evidence="10" type="ORF">Scaly_1660300</name>
</gene>
<dbReference type="PIRSF" id="PIRSF036417">
    <property type="entry name" value="3-ktacl-CoA_syn"/>
    <property type="match status" value="1"/>
</dbReference>
<evidence type="ECO:0000256" key="4">
    <source>
        <dbReference type="ARBA" id="ARBA00023315"/>
    </source>
</evidence>
<name>A0AAW2NT47_9LAMI</name>
<comment type="caution">
    <text evidence="10">The sequence shown here is derived from an EMBL/GenBank/DDBJ whole genome shotgun (WGS) entry which is preliminary data.</text>
</comment>
<dbReference type="EMBL" id="JACGWM010000010">
    <property type="protein sequence ID" value="KAL0346443.1"/>
    <property type="molecule type" value="Genomic_DNA"/>
</dbReference>
<evidence type="ECO:0000256" key="1">
    <source>
        <dbReference type="ARBA" id="ARBA00005194"/>
    </source>
</evidence>
<reference evidence="10" key="1">
    <citation type="submission" date="2020-06" db="EMBL/GenBank/DDBJ databases">
        <authorList>
            <person name="Li T."/>
            <person name="Hu X."/>
            <person name="Zhang T."/>
            <person name="Song X."/>
            <person name="Zhang H."/>
            <person name="Dai N."/>
            <person name="Sheng W."/>
            <person name="Hou X."/>
            <person name="Wei L."/>
        </authorList>
    </citation>
    <scope>NUCLEOTIDE SEQUENCE</scope>
    <source>
        <strain evidence="10">KEN8</strain>
        <tissue evidence="10">Leaf</tissue>
    </source>
</reference>
<evidence type="ECO:0000259" key="8">
    <source>
        <dbReference type="Pfam" id="PF08392"/>
    </source>
</evidence>
<comment type="catalytic activity">
    <reaction evidence="5">
        <text>a very-long-chain acyl-CoA + malonyl-CoA + H(+) = a very-long-chain 3-oxoacyl-CoA + CO2 + CoA</text>
        <dbReference type="Rhea" id="RHEA:32727"/>
        <dbReference type="ChEBI" id="CHEBI:15378"/>
        <dbReference type="ChEBI" id="CHEBI:16526"/>
        <dbReference type="ChEBI" id="CHEBI:57287"/>
        <dbReference type="ChEBI" id="CHEBI:57384"/>
        <dbReference type="ChEBI" id="CHEBI:90725"/>
        <dbReference type="ChEBI" id="CHEBI:90736"/>
        <dbReference type="EC" id="2.3.1.199"/>
    </reaction>
</comment>
<keyword evidence="7" id="KW-0812">Transmembrane</keyword>
<feature type="domain" description="FAE" evidence="8">
    <location>
        <begin position="101"/>
        <end position="382"/>
    </location>
</feature>
<evidence type="ECO:0000256" key="6">
    <source>
        <dbReference type="PIRNR" id="PIRNR036417"/>
    </source>
</evidence>
<dbReference type="Pfam" id="PF08541">
    <property type="entry name" value="ACP_syn_III_C"/>
    <property type="match status" value="1"/>
</dbReference>
<dbReference type="GO" id="GO:0006633">
    <property type="term" value="P:fatty acid biosynthetic process"/>
    <property type="evidence" value="ECO:0007669"/>
    <property type="project" value="InterPro"/>
</dbReference>
<dbReference type="Pfam" id="PF08392">
    <property type="entry name" value="FAE1_CUT1_RppA"/>
    <property type="match status" value="1"/>
</dbReference>
<feature type="domain" description="Beta-ketoacyl-[acyl-carrier-protein] synthase III C-terminal" evidence="9">
    <location>
        <begin position="400"/>
        <end position="481"/>
    </location>
</feature>
<evidence type="ECO:0000256" key="7">
    <source>
        <dbReference type="SAM" id="Phobius"/>
    </source>
</evidence>
<evidence type="ECO:0000313" key="10">
    <source>
        <dbReference type="EMBL" id="KAL0346443.1"/>
    </source>
</evidence>
<proteinExistence type="inferred from homology"/>
<dbReference type="GO" id="GO:0016020">
    <property type="term" value="C:membrane"/>
    <property type="evidence" value="ECO:0007669"/>
    <property type="project" value="InterPro"/>
</dbReference>
<dbReference type="EC" id="2.3.1.-" evidence="6"/>
<dbReference type="Gene3D" id="3.40.47.10">
    <property type="match status" value="1"/>
</dbReference>
<dbReference type="InterPro" id="IPR013601">
    <property type="entry name" value="FAE1_typ3_polyketide_synth"/>
</dbReference>
<keyword evidence="7" id="KW-1133">Transmembrane helix</keyword>
<sequence length="508" mass="56987">MAAQNTTPSYHKQPYFLSSSDQLKTYTKLFYNFVISKSVYLVIIPAILCSPIHHLSAVYFDQTTITDQLHKYYANRRCSFIVGFVSLSSLLMGTIYILTTIMRRPRKVYLVDFACYKHDPSFLISRDSICRRLENVISPESIEFCRKVMEKSGVSDDLFVYGCNEFPQKSAFDLLEMTVISGAVGDLLAKTRVNPRDIGVVIVNISTFNPVPSLSAMIVNRYKLREDVLSYSLGGMGCSAGVIGVDLAKWLLQVRLNTYALVVSLESPTSNLYVGDDRSKLMSNCLFRMGGAALLLSNRSSDHQLSKYELKHTVRTHHGADNKAYTCALQGVDNEGKLGISISKDLPRVAGKALKANIATLGPLVLPISEQLLFLANNMVRKLFKIKGIRPYVPDFKLAINHFCIHAGGKAVLNEVERNLNLTKWQMEPSRMTLYRYSNTSSSSIWYELAYAEAKGRIQKGDRIWQIAFGTGFKCGSLVWRALRTTDPARADNPWSDVIDQFPINISN</sequence>
<organism evidence="10">
    <name type="scientific">Sesamum calycinum</name>
    <dbReference type="NCBI Taxonomy" id="2727403"/>
    <lineage>
        <taxon>Eukaryota</taxon>
        <taxon>Viridiplantae</taxon>
        <taxon>Streptophyta</taxon>
        <taxon>Embryophyta</taxon>
        <taxon>Tracheophyta</taxon>
        <taxon>Spermatophyta</taxon>
        <taxon>Magnoliopsida</taxon>
        <taxon>eudicotyledons</taxon>
        <taxon>Gunneridae</taxon>
        <taxon>Pentapetalae</taxon>
        <taxon>asterids</taxon>
        <taxon>lamiids</taxon>
        <taxon>Lamiales</taxon>
        <taxon>Pedaliaceae</taxon>
        <taxon>Sesamum</taxon>
    </lineage>
</organism>
<keyword evidence="3 6" id="KW-0808">Transferase</keyword>
<comment type="similarity">
    <text evidence="2 6">Belongs to the thiolase-like superfamily. Chalcone/stilbene synthases family.</text>
</comment>
<dbReference type="GO" id="GO:0009922">
    <property type="term" value="F:fatty acid elongase activity"/>
    <property type="evidence" value="ECO:0007669"/>
    <property type="project" value="UniProtKB-EC"/>
</dbReference>
<evidence type="ECO:0000256" key="3">
    <source>
        <dbReference type="ARBA" id="ARBA00022679"/>
    </source>
</evidence>
<dbReference type="PANTHER" id="PTHR31561">
    <property type="entry name" value="3-KETOACYL-COA SYNTHASE"/>
    <property type="match status" value="1"/>
</dbReference>
<evidence type="ECO:0000256" key="5">
    <source>
        <dbReference type="ARBA" id="ARBA00047375"/>
    </source>
</evidence>
<comment type="pathway">
    <text evidence="1 6">Lipid metabolism; fatty acid biosynthesis.</text>
</comment>
<feature type="transmembrane region" description="Helical" evidence="7">
    <location>
        <begin position="38"/>
        <end position="60"/>
    </location>
</feature>
<accession>A0AAW2NT47</accession>
<evidence type="ECO:0000259" key="9">
    <source>
        <dbReference type="Pfam" id="PF08541"/>
    </source>
</evidence>
<dbReference type="InterPro" id="IPR013747">
    <property type="entry name" value="ACP_syn_III_C"/>
</dbReference>
<evidence type="ECO:0000256" key="2">
    <source>
        <dbReference type="ARBA" id="ARBA00005531"/>
    </source>
</evidence>
<keyword evidence="4 6" id="KW-0012">Acyltransferase</keyword>
<dbReference type="SUPFAM" id="SSF53901">
    <property type="entry name" value="Thiolase-like"/>
    <property type="match status" value="2"/>
</dbReference>